<evidence type="ECO:0000313" key="3">
    <source>
        <dbReference type="Proteomes" id="UP000324800"/>
    </source>
</evidence>
<reference evidence="2 3" key="1">
    <citation type="submission" date="2019-03" db="EMBL/GenBank/DDBJ databases">
        <title>Single cell metagenomics reveals metabolic interactions within the superorganism composed of flagellate Streblomastix strix and complex community of Bacteroidetes bacteria on its surface.</title>
        <authorList>
            <person name="Treitli S.C."/>
            <person name="Kolisko M."/>
            <person name="Husnik F."/>
            <person name="Keeling P."/>
            <person name="Hampl V."/>
        </authorList>
    </citation>
    <scope>NUCLEOTIDE SEQUENCE [LARGE SCALE GENOMIC DNA]</scope>
    <source>
        <strain evidence="2">ST1C</strain>
    </source>
</reference>
<dbReference type="Proteomes" id="UP000324800">
    <property type="component" value="Unassembled WGS sequence"/>
</dbReference>
<accession>A0A5J4TY70</accession>
<organism evidence="2 3">
    <name type="scientific">Streblomastix strix</name>
    <dbReference type="NCBI Taxonomy" id="222440"/>
    <lineage>
        <taxon>Eukaryota</taxon>
        <taxon>Metamonada</taxon>
        <taxon>Preaxostyla</taxon>
        <taxon>Oxymonadida</taxon>
        <taxon>Streblomastigidae</taxon>
        <taxon>Streblomastix</taxon>
    </lineage>
</organism>
<feature type="compositionally biased region" description="Basic and acidic residues" evidence="1">
    <location>
        <begin position="89"/>
        <end position="104"/>
    </location>
</feature>
<protein>
    <submittedName>
        <fullName evidence="2">Uncharacterized protein</fullName>
    </submittedName>
</protein>
<dbReference type="AlphaFoldDB" id="A0A5J4TY70"/>
<evidence type="ECO:0000256" key="1">
    <source>
        <dbReference type="SAM" id="MobiDB-lite"/>
    </source>
</evidence>
<sequence length="112" mass="12918">MLREMEMFEEQGNISAIAKSNLIQPEQGVSATIGLIDKRRIESRNNQSDQLIGSLTVEQDFCNQEAERKIKENHGLSTTKHTVQLRTFQNERSEQGTGDMEQRRLGMPYRHQ</sequence>
<name>A0A5J4TY70_9EUKA</name>
<feature type="non-terminal residue" evidence="2">
    <location>
        <position position="112"/>
    </location>
</feature>
<comment type="caution">
    <text evidence="2">The sequence shown here is derived from an EMBL/GenBank/DDBJ whole genome shotgun (WGS) entry which is preliminary data.</text>
</comment>
<feature type="region of interest" description="Disordered" evidence="1">
    <location>
        <begin position="88"/>
        <end position="112"/>
    </location>
</feature>
<proteinExistence type="predicted"/>
<dbReference type="EMBL" id="SNRW01024293">
    <property type="protein sequence ID" value="KAA6362365.1"/>
    <property type="molecule type" value="Genomic_DNA"/>
</dbReference>
<gene>
    <name evidence="2" type="ORF">EZS28_042107</name>
</gene>
<evidence type="ECO:0000313" key="2">
    <source>
        <dbReference type="EMBL" id="KAA6362365.1"/>
    </source>
</evidence>